<keyword evidence="8" id="KW-0274">FAD</keyword>
<dbReference type="InterPro" id="IPR038299">
    <property type="entry name" value="DAO_C_sf"/>
</dbReference>
<keyword evidence="9" id="KW-0106">Calcium</keyword>
<keyword evidence="5 13" id="KW-0285">Flavoprotein</keyword>
<dbReference type="InterPro" id="IPR000447">
    <property type="entry name" value="G3P_DH_FAD-dep"/>
</dbReference>
<evidence type="ECO:0000256" key="9">
    <source>
        <dbReference type="ARBA" id="ARBA00022837"/>
    </source>
</evidence>
<dbReference type="Pfam" id="PF01266">
    <property type="entry name" value="DAO"/>
    <property type="match status" value="1"/>
</dbReference>
<dbReference type="PROSITE" id="PS50011">
    <property type="entry name" value="PROTEIN_KINASE_DOM"/>
    <property type="match status" value="1"/>
</dbReference>
<evidence type="ECO:0000256" key="8">
    <source>
        <dbReference type="ARBA" id="ARBA00022827"/>
    </source>
</evidence>
<dbReference type="PROSITE" id="PS00977">
    <property type="entry name" value="FAD_G3PDH_1"/>
    <property type="match status" value="1"/>
</dbReference>
<keyword evidence="10" id="KW-0809">Transit peptide</keyword>
<evidence type="ECO:0000256" key="5">
    <source>
        <dbReference type="ARBA" id="ARBA00022630"/>
    </source>
</evidence>
<dbReference type="InterPro" id="IPR011009">
    <property type="entry name" value="Kinase-like_dom_sf"/>
</dbReference>
<keyword evidence="6" id="KW-0479">Metal-binding</keyword>
<dbReference type="EC" id="1.1.5.3" evidence="4 13"/>
<dbReference type="OrthoDB" id="264015at2759"/>
<dbReference type="GO" id="GO:0005739">
    <property type="term" value="C:mitochondrion"/>
    <property type="evidence" value="ECO:0007669"/>
    <property type="project" value="UniProtKB-SubCell"/>
</dbReference>
<dbReference type="InterPro" id="IPR000719">
    <property type="entry name" value="Prot_kinase_dom"/>
</dbReference>
<evidence type="ECO:0000256" key="6">
    <source>
        <dbReference type="ARBA" id="ARBA00022723"/>
    </source>
</evidence>
<sequence length="937" mass="106170">MAKDIGTVTDDLTIVIDTAEEISKGSGLQTVVGGIGETIKPFLPMIATITESLETDLEEMSEFLKQFSENVRSDLKFVQGSLNILHQEVSLIKTQFCHPKEKEQADTNAQISAPRIDPKYLTDVDTEEKPIKAMTSRLEPKLANFHFARMSGGISTNLEDGVLNIIHWLAPEKMYEHMCLNAKKRRYTQQCEIFSFGMMLWELCFEKVPYHGKDMGYITNHVTKGGRERIPIYSGSKEEKEIYSEFKKIIKMAWAHDPDERISIGKLYIMLSNMQKKYVPPGQMPDLLPDNVLKLDERIPEEPVMSDDEDLYIGTITATGALSYYIYTDHSKKLHNSRFMMSQAYADAKIPPVTPKNSPLRVLPSRDEMINTLKRSGISSFQNQDNEELDLLIIGGGATGTGAALDAATRGLKVALVERDDFASGTSSRSTKLIHGGVRYLEKAIYQLDYGQYKLVREALHERATFLNIAPYLSHQLPIMLPLYRWWEVPYYWVGLNVYNFLAGKEAMGNSYYVSRDKVLEEFPWLKKDNLVGAIVYYDGQHNDARMNVAIALTAISHGATIANHVEVTHLLKDETEKIVGARVRDNLNGDEWDIKSKGVINATGVFADNIISLDKKKDNIIMPASGVHVILPNYYSLSGKMGMLDKSTSDGRVLFVLPWEGNTLVGTTDSPSEVSFNPMPKEKEIMWVLNEFNKFLTPETKVRRDDVLAAWAGIRPLVIDPEAKNTSSLVRSHMIHVNDSNLITITGGKWTTYRNMAKETIDKAIEVFDLKPLYECQTENEKLIGSQGYSETMFIKLIQQFGLDTEVAMHLAHDYGDRAWDIIKMAHQANNKQWPDPIKKISSHYPYIDAEVRYAIRQEFACTLVDVIARRTRLAFLNPQATLESLPHIIEIMSEELNWTPEKKIKEYEEAVEFLKTMGLPKSDEKLSLAIENKSQ</sequence>
<organism evidence="15 16">
    <name type="scientific">Dentiscutata erythropus</name>
    <dbReference type="NCBI Taxonomy" id="1348616"/>
    <lineage>
        <taxon>Eukaryota</taxon>
        <taxon>Fungi</taxon>
        <taxon>Fungi incertae sedis</taxon>
        <taxon>Mucoromycota</taxon>
        <taxon>Glomeromycotina</taxon>
        <taxon>Glomeromycetes</taxon>
        <taxon>Diversisporales</taxon>
        <taxon>Gigasporaceae</taxon>
        <taxon>Dentiscutata</taxon>
    </lineage>
</organism>
<dbReference type="SUPFAM" id="SSF51905">
    <property type="entry name" value="FAD/NAD(P)-binding domain"/>
    <property type="match status" value="1"/>
</dbReference>
<dbReference type="Pfam" id="PF07714">
    <property type="entry name" value="PK_Tyr_Ser-Thr"/>
    <property type="match status" value="1"/>
</dbReference>
<dbReference type="Pfam" id="PF16901">
    <property type="entry name" value="DAO_C"/>
    <property type="match status" value="1"/>
</dbReference>
<dbReference type="PANTHER" id="PTHR11985:SF15">
    <property type="entry name" value="GLYCEROL-3-PHOSPHATE DEHYDROGENASE, MITOCHONDRIAL"/>
    <property type="match status" value="1"/>
</dbReference>
<evidence type="ECO:0000256" key="2">
    <source>
        <dbReference type="ARBA" id="ARBA00004173"/>
    </source>
</evidence>
<proteinExistence type="inferred from homology"/>
<keyword evidence="7" id="KW-0677">Repeat</keyword>
<evidence type="ECO:0000256" key="10">
    <source>
        <dbReference type="ARBA" id="ARBA00022946"/>
    </source>
</evidence>
<evidence type="ECO:0000256" key="13">
    <source>
        <dbReference type="RuleBase" id="RU361217"/>
    </source>
</evidence>
<dbReference type="InterPro" id="IPR036188">
    <property type="entry name" value="FAD/NAD-bd_sf"/>
</dbReference>
<dbReference type="EMBL" id="CAJVPY010000478">
    <property type="protein sequence ID" value="CAG8475318.1"/>
    <property type="molecule type" value="Genomic_DNA"/>
</dbReference>
<feature type="domain" description="Protein kinase" evidence="14">
    <location>
        <begin position="1"/>
        <end position="271"/>
    </location>
</feature>
<dbReference type="Gene3D" id="1.10.8.870">
    <property type="entry name" value="Alpha-glycerophosphate oxidase, cap domain"/>
    <property type="match status" value="1"/>
</dbReference>
<dbReference type="GO" id="GO:0004368">
    <property type="term" value="F:glycerol-3-phosphate dehydrogenase (quinone) activity"/>
    <property type="evidence" value="ECO:0007669"/>
    <property type="project" value="UniProtKB-EC"/>
</dbReference>
<dbReference type="Gene3D" id="1.10.510.10">
    <property type="entry name" value="Transferase(Phosphotransferase) domain 1"/>
    <property type="match status" value="1"/>
</dbReference>
<evidence type="ECO:0000256" key="12">
    <source>
        <dbReference type="ARBA" id="ARBA00023128"/>
    </source>
</evidence>
<evidence type="ECO:0000313" key="15">
    <source>
        <dbReference type="EMBL" id="CAG8475318.1"/>
    </source>
</evidence>
<comment type="caution">
    <text evidence="15">The sequence shown here is derived from an EMBL/GenBank/DDBJ whole genome shotgun (WGS) entry which is preliminary data.</text>
</comment>
<comment type="similarity">
    <text evidence="3 13">Belongs to the FAD-dependent glycerol-3-phosphate dehydrogenase family.</text>
</comment>
<dbReference type="GO" id="GO:0006072">
    <property type="term" value="P:glycerol-3-phosphate metabolic process"/>
    <property type="evidence" value="ECO:0007669"/>
    <property type="project" value="UniProtKB-UniRule"/>
</dbReference>
<evidence type="ECO:0000256" key="3">
    <source>
        <dbReference type="ARBA" id="ARBA00007330"/>
    </source>
</evidence>
<gene>
    <name evidence="15" type="ORF">DERYTH_LOCUS1658</name>
</gene>
<comment type="catalytic activity">
    <reaction evidence="13">
        <text>a quinone + sn-glycerol 3-phosphate = dihydroxyacetone phosphate + a quinol</text>
        <dbReference type="Rhea" id="RHEA:18977"/>
        <dbReference type="ChEBI" id="CHEBI:24646"/>
        <dbReference type="ChEBI" id="CHEBI:57597"/>
        <dbReference type="ChEBI" id="CHEBI:57642"/>
        <dbReference type="ChEBI" id="CHEBI:132124"/>
        <dbReference type="EC" id="1.1.5.3"/>
    </reaction>
</comment>
<dbReference type="FunFam" id="1.10.8.870:FF:000001">
    <property type="entry name" value="Glycerol-3-phosphate dehydrogenase"/>
    <property type="match status" value="1"/>
</dbReference>
<feature type="non-terminal residue" evidence="15">
    <location>
        <position position="1"/>
    </location>
</feature>
<evidence type="ECO:0000256" key="4">
    <source>
        <dbReference type="ARBA" id="ARBA00013029"/>
    </source>
</evidence>
<dbReference type="InterPro" id="IPR001245">
    <property type="entry name" value="Ser-Thr/Tyr_kinase_cat_dom"/>
</dbReference>
<evidence type="ECO:0000256" key="11">
    <source>
        <dbReference type="ARBA" id="ARBA00023002"/>
    </source>
</evidence>
<name>A0A9N8Z478_9GLOM</name>
<comment type="subcellular location">
    <subcellularLocation>
        <location evidence="2">Mitochondrion</location>
    </subcellularLocation>
</comment>
<dbReference type="Proteomes" id="UP000789405">
    <property type="component" value="Unassembled WGS sequence"/>
</dbReference>
<dbReference type="GO" id="GO:0005524">
    <property type="term" value="F:ATP binding"/>
    <property type="evidence" value="ECO:0007669"/>
    <property type="project" value="InterPro"/>
</dbReference>
<dbReference type="GO" id="GO:0046872">
    <property type="term" value="F:metal ion binding"/>
    <property type="evidence" value="ECO:0007669"/>
    <property type="project" value="UniProtKB-KW"/>
</dbReference>
<dbReference type="PANTHER" id="PTHR11985">
    <property type="entry name" value="GLYCEROL-3-PHOSPHATE DEHYDROGENASE"/>
    <property type="match status" value="1"/>
</dbReference>
<protein>
    <recommendedName>
        <fullName evidence="4 13">Glycerol-3-phosphate dehydrogenase</fullName>
        <ecNumber evidence="4 13">1.1.5.3</ecNumber>
    </recommendedName>
</protein>
<evidence type="ECO:0000256" key="1">
    <source>
        <dbReference type="ARBA" id="ARBA00001974"/>
    </source>
</evidence>
<reference evidence="15" key="1">
    <citation type="submission" date="2021-06" db="EMBL/GenBank/DDBJ databases">
        <authorList>
            <person name="Kallberg Y."/>
            <person name="Tangrot J."/>
            <person name="Rosling A."/>
        </authorList>
    </citation>
    <scope>NUCLEOTIDE SEQUENCE</scope>
    <source>
        <strain evidence="15">MA453B</strain>
    </source>
</reference>
<dbReference type="InterPro" id="IPR006076">
    <property type="entry name" value="FAD-dep_OxRdtase"/>
</dbReference>
<evidence type="ECO:0000259" key="14">
    <source>
        <dbReference type="PROSITE" id="PS50011"/>
    </source>
</evidence>
<dbReference type="AlphaFoldDB" id="A0A9N8Z478"/>
<dbReference type="SUPFAM" id="SSF54373">
    <property type="entry name" value="FAD-linked reductases, C-terminal domain"/>
    <property type="match status" value="1"/>
</dbReference>
<dbReference type="Gene3D" id="3.50.50.60">
    <property type="entry name" value="FAD/NAD(P)-binding domain"/>
    <property type="match status" value="1"/>
</dbReference>
<comment type="cofactor">
    <cofactor evidence="1 13">
        <name>FAD</name>
        <dbReference type="ChEBI" id="CHEBI:57692"/>
    </cofactor>
</comment>
<dbReference type="PROSITE" id="PS00978">
    <property type="entry name" value="FAD_G3PDH_2"/>
    <property type="match status" value="1"/>
</dbReference>
<dbReference type="InterPro" id="IPR031656">
    <property type="entry name" value="DAO_C"/>
</dbReference>
<evidence type="ECO:0000313" key="16">
    <source>
        <dbReference type="Proteomes" id="UP000789405"/>
    </source>
</evidence>
<dbReference type="GO" id="GO:0004672">
    <property type="term" value="F:protein kinase activity"/>
    <property type="evidence" value="ECO:0007669"/>
    <property type="project" value="InterPro"/>
</dbReference>
<keyword evidence="12" id="KW-0496">Mitochondrion</keyword>
<evidence type="ECO:0000256" key="7">
    <source>
        <dbReference type="ARBA" id="ARBA00022737"/>
    </source>
</evidence>
<dbReference type="SUPFAM" id="SSF56112">
    <property type="entry name" value="Protein kinase-like (PK-like)"/>
    <property type="match status" value="1"/>
</dbReference>
<dbReference type="Gene3D" id="3.30.9.10">
    <property type="entry name" value="D-Amino Acid Oxidase, subunit A, domain 2"/>
    <property type="match status" value="1"/>
</dbReference>
<keyword evidence="11 13" id="KW-0560">Oxidoreductase</keyword>
<dbReference type="PRINTS" id="PR01001">
    <property type="entry name" value="FADG3PDH"/>
</dbReference>
<accession>A0A9N8Z478</accession>
<keyword evidence="16" id="KW-1185">Reference proteome</keyword>